<sequence length="54" mass="5733">MDESFGGGIVAAKRKSGIAPYVALLIALIIFVPPLREAVGELLAPLVDMLPWRG</sequence>
<name>A0ABN0TGA4_9PSEU</name>
<proteinExistence type="predicted"/>
<keyword evidence="3" id="KW-1185">Reference proteome</keyword>
<dbReference type="RefSeq" id="WP_343933295.1">
    <property type="nucleotide sequence ID" value="NZ_BAAABU010000003.1"/>
</dbReference>
<evidence type="ECO:0000313" key="2">
    <source>
        <dbReference type="EMBL" id="GAA0220932.1"/>
    </source>
</evidence>
<evidence type="ECO:0000313" key="3">
    <source>
        <dbReference type="Proteomes" id="UP001500416"/>
    </source>
</evidence>
<keyword evidence="1" id="KW-0812">Transmembrane</keyword>
<comment type="caution">
    <text evidence="2">The sequence shown here is derived from an EMBL/GenBank/DDBJ whole genome shotgun (WGS) entry which is preliminary data.</text>
</comment>
<feature type="transmembrane region" description="Helical" evidence="1">
    <location>
        <begin position="18"/>
        <end position="35"/>
    </location>
</feature>
<keyword evidence="1" id="KW-1133">Transmembrane helix</keyword>
<reference evidence="2 3" key="1">
    <citation type="journal article" date="2019" name="Int. J. Syst. Evol. Microbiol.">
        <title>The Global Catalogue of Microorganisms (GCM) 10K type strain sequencing project: providing services to taxonomists for standard genome sequencing and annotation.</title>
        <authorList>
            <consortium name="The Broad Institute Genomics Platform"/>
            <consortium name="The Broad Institute Genome Sequencing Center for Infectious Disease"/>
            <person name="Wu L."/>
            <person name="Ma J."/>
        </authorList>
    </citation>
    <scope>NUCLEOTIDE SEQUENCE [LARGE SCALE GENOMIC DNA]</scope>
    <source>
        <strain evidence="2 3">JCM 3380</strain>
    </source>
</reference>
<accession>A0ABN0TGA4</accession>
<keyword evidence="1" id="KW-0472">Membrane</keyword>
<gene>
    <name evidence="2" type="ORF">GCM10010492_18820</name>
</gene>
<dbReference type="Proteomes" id="UP001500416">
    <property type="component" value="Unassembled WGS sequence"/>
</dbReference>
<organism evidence="2 3">
    <name type="scientific">Saccharothrix mutabilis subsp. mutabilis</name>
    <dbReference type="NCBI Taxonomy" id="66855"/>
    <lineage>
        <taxon>Bacteria</taxon>
        <taxon>Bacillati</taxon>
        <taxon>Actinomycetota</taxon>
        <taxon>Actinomycetes</taxon>
        <taxon>Pseudonocardiales</taxon>
        <taxon>Pseudonocardiaceae</taxon>
        <taxon>Saccharothrix</taxon>
    </lineage>
</organism>
<protein>
    <submittedName>
        <fullName evidence="2">Uncharacterized protein</fullName>
    </submittedName>
</protein>
<dbReference type="EMBL" id="BAAABU010000003">
    <property type="protein sequence ID" value="GAA0220932.1"/>
    <property type="molecule type" value="Genomic_DNA"/>
</dbReference>
<evidence type="ECO:0000256" key="1">
    <source>
        <dbReference type="SAM" id="Phobius"/>
    </source>
</evidence>